<dbReference type="OrthoDB" id="773395at2"/>
<keyword evidence="3" id="KW-1185">Reference proteome</keyword>
<keyword evidence="1" id="KW-0732">Signal</keyword>
<dbReference type="Proteomes" id="UP000295668">
    <property type="component" value="Unassembled WGS sequence"/>
</dbReference>
<protein>
    <recommendedName>
        <fullName evidence="4">T9SS C-terminal target domain-containing protein</fullName>
    </recommendedName>
</protein>
<feature type="signal peptide" evidence="1">
    <location>
        <begin position="1"/>
        <end position="25"/>
    </location>
</feature>
<dbReference type="RefSeq" id="WP_133261124.1">
    <property type="nucleotide sequence ID" value="NZ_SJCY01000001.1"/>
</dbReference>
<organism evidence="2 3">
    <name type="scientific">Pedobacter changchengzhani</name>
    <dbReference type="NCBI Taxonomy" id="2529274"/>
    <lineage>
        <taxon>Bacteria</taxon>
        <taxon>Pseudomonadati</taxon>
        <taxon>Bacteroidota</taxon>
        <taxon>Sphingobacteriia</taxon>
        <taxon>Sphingobacteriales</taxon>
        <taxon>Sphingobacteriaceae</taxon>
        <taxon>Pedobacter</taxon>
    </lineage>
</organism>
<evidence type="ECO:0000313" key="3">
    <source>
        <dbReference type="Proteomes" id="UP000295668"/>
    </source>
</evidence>
<dbReference type="EMBL" id="SJCY01000001">
    <property type="protein sequence ID" value="TDG38029.1"/>
    <property type="molecule type" value="Genomic_DNA"/>
</dbReference>
<gene>
    <name evidence="2" type="ORF">EZJ43_02760</name>
</gene>
<name>A0A4R5MRB5_9SPHI</name>
<evidence type="ECO:0000256" key="1">
    <source>
        <dbReference type="SAM" id="SignalP"/>
    </source>
</evidence>
<comment type="caution">
    <text evidence="2">The sequence shown here is derived from an EMBL/GenBank/DDBJ whole genome shotgun (WGS) entry which is preliminary data.</text>
</comment>
<proteinExistence type="predicted"/>
<feature type="chain" id="PRO_5020666112" description="T9SS C-terminal target domain-containing protein" evidence="1">
    <location>
        <begin position="26"/>
        <end position="500"/>
    </location>
</feature>
<evidence type="ECO:0008006" key="4">
    <source>
        <dbReference type="Google" id="ProtNLM"/>
    </source>
</evidence>
<sequence>MKKNIFLTAALATATVLGTLTIASAQQQDAGSVKVGGTATSIKNTDAQVDLQGTTKGFLNARVALKATTDFAPLSAHVAGMTVYNTATAGTAPIDVTPGYYYNDGTKWVRLGDAAQGKEPWQIKNTTDPATANTQNIYQKGDVAIGTQNGTGIFNIDATKNNAATGTPTATELLDDIIVTPKGNIGFGYKPSDATYPSPSGGTLMLGKDEKVTYSANGDLDFNYNLATTDKNEAIVHRGIISNGVIGAREARGRGQSIMAFEGYTSTADANLSYNALTQQRAAIVLRTGNSADLGGEIWFGTAGYNNYQLPNPQTTAKVEYRTIMDDKGNWRFGSSEGDSFTNVATQRIDVQLGGVRIFALGRGTLPAYRAVQAAERPNYISTDPSDRIVVADANGVLKTIAQTPVAINNPSNIRRGAGQIVADDYTVLLTGDATLPTPVGVKGKIYTLVYDDSAVTNMTVTGTMRYNGNNNTSVILSSGISNAQVTFQSDGVKWIIIGR</sequence>
<reference evidence="2 3" key="1">
    <citation type="submission" date="2019-02" db="EMBL/GenBank/DDBJ databases">
        <title>Pedobacter sp. nov., a novel speices isolated from soil of pinguins habitat in Antarcitica.</title>
        <authorList>
            <person name="He R.-H."/>
        </authorList>
    </citation>
    <scope>NUCLEOTIDE SEQUENCE [LARGE SCALE GENOMIC DNA]</scope>
    <source>
        <strain evidence="2 3">E01020</strain>
    </source>
</reference>
<dbReference type="AlphaFoldDB" id="A0A4R5MRB5"/>
<accession>A0A4R5MRB5</accession>
<evidence type="ECO:0000313" key="2">
    <source>
        <dbReference type="EMBL" id="TDG38029.1"/>
    </source>
</evidence>